<keyword evidence="4 12" id="KW-0479">Metal-binding</keyword>
<feature type="binding site" evidence="12">
    <location>
        <position position="69"/>
    </location>
    <ligand>
        <name>S-adenosyl-L-methionine</name>
        <dbReference type="ChEBI" id="CHEBI:59789"/>
    </ligand>
</feature>
<evidence type="ECO:0000256" key="7">
    <source>
        <dbReference type="ARBA" id="ARBA00023014"/>
    </source>
</evidence>
<dbReference type="EMBL" id="JXBL01000001">
    <property type="protein sequence ID" value="KIE43464.1"/>
    <property type="molecule type" value="Genomic_DNA"/>
</dbReference>
<dbReference type="PROSITE" id="PS01305">
    <property type="entry name" value="MOAA_NIFB_PQQE"/>
    <property type="match status" value="1"/>
</dbReference>
<feature type="domain" description="Radical SAM core" evidence="13">
    <location>
        <begin position="6"/>
        <end position="220"/>
    </location>
</feature>
<evidence type="ECO:0000256" key="11">
    <source>
        <dbReference type="ARBA" id="ARBA00048697"/>
    </source>
</evidence>
<dbReference type="SFLD" id="SFLDG01383">
    <property type="entry name" value="cyclic_pyranopterin_phosphate"/>
    <property type="match status" value="1"/>
</dbReference>
<keyword evidence="5 12" id="KW-0547">Nucleotide-binding</keyword>
<evidence type="ECO:0000313" key="14">
    <source>
        <dbReference type="EMBL" id="KIE43464.1"/>
    </source>
</evidence>
<dbReference type="SFLD" id="SFLDS00029">
    <property type="entry name" value="Radical_SAM"/>
    <property type="match status" value="1"/>
</dbReference>
<keyword evidence="3 12" id="KW-0949">S-adenosyl-L-methionine</keyword>
<dbReference type="InterPro" id="IPR040064">
    <property type="entry name" value="MoaA-like"/>
</dbReference>
<dbReference type="EC" id="4.1.99.22" evidence="1 12"/>
<comment type="similarity">
    <text evidence="12">Belongs to the radical SAM superfamily. MoaA family.</text>
</comment>
<feature type="binding site" evidence="12">
    <location>
        <position position="257"/>
    </location>
    <ligand>
        <name>[4Fe-4S] cluster</name>
        <dbReference type="ChEBI" id="CHEBI:49883"/>
        <label>2</label>
        <note>4Fe-4S-substrate</note>
    </ligand>
</feature>
<dbReference type="PROSITE" id="PS51918">
    <property type="entry name" value="RADICAL_SAM"/>
    <property type="match status" value="1"/>
</dbReference>
<evidence type="ECO:0000256" key="9">
    <source>
        <dbReference type="ARBA" id="ARBA00023150"/>
    </source>
</evidence>
<dbReference type="HAMAP" id="MF_01225_B">
    <property type="entry name" value="MoaA_B"/>
    <property type="match status" value="1"/>
</dbReference>
<evidence type="ECO:0000256" key="6">
    <source>
        <dbReference type="ARBA" id="ARBA00023004"/>
    </source>
</evidence>
<evidence type="ECO:0000256" key="3">
    <source>
        <dbReference type="ARBA" id="ARBA00022691"/>
    </source>
</evidence>
<keyword evidence="8 12" id="KW-0342">GTP-binding</keyword>
<protein>
    <recommendedName>
        <fullName evidence="1 12">GTP 3',8-cyclase</fullName>
        <ecNumber evidence="1 12">4.1.99.22</ecNumber>
    </recommendedName>
    <alternativeName>
        <fullName evidence="12">Molybdenum cofactor biosynthesis protein A</fullName>
    </alternativeName>
</protein>
<feature type="binding site" evidence="12">
    <location>
        <position position="191"/>
    </location>
    <ligand>
        <name>S-adenosyl-L-methionine</name>
        <dbReference type="ChEBI" id="CHEBI:59789"/>
    </ligand>
</feature>
<feature type="binding site" evidence="12">
    <location>
        <position position="28"/>
    </location>
    <ligand>
        <name>S-adenosyl-L-methionine</name>
        <dbReference type="ChEBI" id="CHEBI:59789"/>
    </ligand>
</feature>
<comment type="function">
    <text evidence="12">Catalyzes the cyclization of GTP to (8S)-3',8-cyclo-7,8-dihydroguanosine 5'-triphosphate.</text>
</comment>
<dbReference type="UniPathway" id="UPA00344"/>
<evidence type="ECO:0000256" key="8">
    <source>
        <dbReference type="ARBA" id="ARBA00023134"/>
    </source>
</evidence>
<dbReference type="RefSeq" id="WP_039646958.1">
    <property type="nucleotide sequence ID" value="NZ_JXBL01000001.1"/>
</dbReference>
<dbReference type="NCBIfam" id="TIGR02666">
    <property type="entry name" value="moaA"/>
    <property type="match status" value="1"/>
</dbReference>
<dbReference type="GO" id="GO:0061798">
    <property type="term" value="F:GTP 3',8'-cyclase activity"/>
    <property type="evidence" value="ECO:0007669"/>
    <property type="project" value="UniProtKB-UniRule"/>
</dbReference>
<name>A0A0C1TRR7_9BACT</name>
<dbReference type="InterPro" id="IPR050105">
    <property type="entry name" value="MoCo_biosynth_MoaA/MoaC"/>
</dbReference>
<dbReference type="CDD" id="cd21117">
    <property type="entry name" value="Twitch_MoaA"/>
    <property type="match status" value="1"/>
</dbReference>
<dbReference type="Proteomes" id="UP000031433">
    <property type="component" value="Unassembled WGS sequence"/>
</dbReference>
<feature type="binding site" evidence="12">
    <location>
        <position position="120"/>
    </location>
    <ligand>
        <name>S-adenosyl-L-methionine</name>
        <dbReference type="ChEBI" id="CHEBI:59789"/>
    </ligand>
</feature>
<comment type="caution">
    <text evidence="14">The sequence shown here is derived from an EMBL/GenBank/DDBJ whole genome shotgun (WGS) entry which is preliminary data.</text>
</comment>
<gene>
    <name evidence="12" type="primary">moaA</name>
    <name evidence="14" type="ORF">SE37_12900</name>
</gene>
<keyword evidence="2 12" id="KW-0004">4Fe-4S</keyword>
<dbReference type="InterPro" id="IPR010505">
    <property type="entry name" value="MoaA_twitch"/>
</dbReference>
<dbReference type="PANTHER" id="PTHR22960:SF0">
    <property type="entry name" value="MOLYBDENUM COFACTOR BIOSYNTHESIS PROTEIN 1"/>
    <property type="match status" value="1"/>
</dbReference>
<dbReference type="InterPro" id="IPR013785">
    <property type="entry name" value="Aldolase_TIM"/>
</dbReference>
<dbReference type="GO" id="GO:0006777">
    <property type="term" value="P:Mo-molybdopterin cofactor biosynthetic process"/>
    <property type="evidence" value="ECO:0007669"/>
    <property type="project" value="UniProtKB-UniRule"/>
</dbReference>
<reference evidence="14 15" key="1">
    <citation type="submission" date="2015-01" db="EMBL/GenBank/DDBJ databases">
        <title>Genome sequence of the anaerobic bacterium Geobacter soli GSS01, a dissimilatory Fe(III) reducer from soil.</title>
        <authorList>
            <person name="Yang G."/>
            <person name="Zhou S."/>
        </authorList>
    </citation>
    <scope>NUCLEOTIDE SEQUENCE [LARGE SCALE GENOMIC DNA]</scope>
    <source>
        <strain evidence="14 15">GSS01</strain>
    </source>
</reference>
<dbReference type="SFLD" id="SFLDG01386">
    <property type="entry name" value="main_SPASM_domain-containing"/>
    <property type="match status" value="1"/>
</dbReference>
<evidence type="ECO:0000313" key="15">
    <source>
        <dbReference type="Proteomes" id="UP000031433"/>
    </source>
</evidence>
<evidence type="ECO:0000256" key="12">
    <source>
        <dbReference type="HAMAP-Rule" id="MF_01225"/>
    </source>
</evidence>
<dbReference type="GO" id="GO:0005525">
    <property type="term" value="F:GTP binding"/>
    <property type="evidence" value="ECO:0007669"/>
    <property type="project" value="UniProtKB-UniRule"/>
</dbReference>
<keyword evidence="10 12" id="KW-0456">Lyase</keyword>
<comment type="cofactor">
    <cofactor evidence="12">
        <name>[4Fe-4S] cluster</name>
        <dbReference type="ChEBI" id="CHEBI:49883"/>
    </cofactor>
    <text evidence="12">Binds 2 [4Fe-4S] clusters. Binds 1 [4Fe-4S] cluster coordinated with 3 cysteines and an exchangeable S-adenosyl-L-methionine and 1 [4Fe-4S] cluster coordinated with 3 cysteines and the GTP-derived substrate.</text>
</comment>
<comment type="subunit">
    <text evidence="12">Monomer and homodimer.</text>
</comment>
<sequence>MELIDSFGRRINYLRLSVTDRCNLRCSYCMPAEGVEKLAHGDILSYEDLFRIARATVAIGIEKIRITGGEPLVRKGIVPFLARIAAIEGLRHLVLTTNGLLLPEMAADLRSAGVQRLNISLDSLRADTFRAITRTGELQRVLDGIAAADAAGFPPPKINMVVMRGINDGEVADFARLTMDRPCTVRFIEYMPATRENNWQSLTVPGREILDRISASYELEPVEKGACAGPSRDFRIRGAAGTLGVITAVSGHFCGDCNRVRVTSTGMAKSCLFSDEGFDLRPFLDTGDPIILQEALRRIVGVKPERHGMSARKAEHQAFSMAKIGG</sequence>
<dbReference type="PANTHER" id="PTHR22960">
    <property type="entry name" value="MOLYBDOPTERIN COFACTOR SYNTHESIS PROTEIN A"/>
    <property type="match status" value="1"/>
</dbReference>
<feature type="binding site" evidence="12">
    <location>
        <position position="254"/>
    </location>
    <ligand>
        <name>[4Fe-4S] cluster</name>
        <dbReference type="ChEBI" id="CHEBI:49883"/>
        <label>2</label>
        <note>4Fe-4S-substrate</note>
    </ligand>
</feature>
<dbReference type="Gene3D" id="3.20.20.70">
    <property type="entry name" value="Aldolase class I"/>
    <property type="match status" value="1"/>
</dbReference>
<keyword evidence="15" id="KW-1185">Reference proteome</keyword>
<dbReference type="SFLD" id="SFLDG01067">
    <property type="entry name" value="SPASM/twitch_domain_containing"/>
    <property type="match status" value="1"/>
</dbReference>
<feature type="binding site" evidence="12">
    <location>
        <position position="22"/>
    </location>
    <ligand>
        <name>[4Fe-4S] cluster</name>
        <dbReference type="ChEBI" id="CHEBI:49883"/>
        <label>1</label>
        <note>4Fe-4S-S-AdoMet</note>
    </ligand>
</feature>
<dbReference type="InterPro" id="IPR007197">
    <property type="entry name" value="rSAM"/>
</dbReference>
<evidence type="ECO:0000256" key="2">
    <source>
        <dbReference type="ARBA" id="ARBA00022485"/>
    </source>
</evidence>
<dbReference type="GO" id="GO:0046872">
    <property type="term" value="F:metal ion binding"/>
    <property type="evidence" value="ECO:0007669"/>
    <property type="project" value="UniProtKB-KW"/>
</dbReference>
<feature type="binding site" evidence="12">
    <location>
        <position position="26"/>
    </location>
    <ligand>
        <name>[4Fe-4S] cluster</name>
        <dbReference type="ChEBI" id="CHEBI:49883"/>
        <label>1</label>
        <note>4Fe-4S-S-AdoMet</note>
    </ligand>
</feature>
<evidence type="ECO:0000256" key="5">
    <source>
        <dbReference type="ARBA" id="ARBA00022741"/>
    </source>
</evidence>
<evidence type="ECO:0000256" key="1">
    <source>
        <dbReference type="ARBA" id="ARBA00012167"/>
    </source>
</evidence>
<evidence type="ECO:0000259" key="13">
    <source>
        <dbReference type="PROSITE" id="PS51918"/>
    </source>
</evidence>
<dbReference type="Pfam" id="PF04055">
    <property type="entry name" value="Radical_SAM"/>
    <property type="match status" value="1"/>
</dbReference>
<comment type="pathway">
    <text evidence="12">Cofactor biosynthesis; molybdopterin biosynthesis.</text>
</comment>
<feature type="binding site" evidence="12">
    <location>
        <begin position="259"/>
        <end position="261"/>
    </location>
    <ligand>
        <name>GTP</name>
        <dbReference type="ChEBI" id="CHEBI:37565"/>
    </ligand>
</feature>
<dbReference type="GO" id="GO:0051539">
    <property type="term" value="F:4 iron, 4 sulfur cluster binding"/>
    <property type="evidence" value="ECO:0007669"/>
    <property type="project" value="UniProtKB-UniRule"/>
</dbReference>
<dbReference type="AlphaFoldDB" id="A0A0C1TRR7"/>
<keyword evidence="7 12" id="KW-0411">Iron-sulfur</keyword>
<dbReference type="Pfam" id="PF06463">
    <property type="entry name" value="Mob_synth_C"/>
    <property type="match status" value="1"/>
</dbReference>
<feature type="binding site" evidence="12">
    <location>
        <position position="96"/>
    </location>
    <ligand>
        <name>GTP</name>
        <dbReference type="ChEBI" id="CHEBI:37565"/>
    </ligand>
</feature>
<keyword evidence="9 12" id="KW-0501">Molybdenum cofactor biosynthesis</keyword>
<dbReference type="CDD" id="cd01335">
    <property type="entry name" value="Radical_SAM"/>
    <property type="match status" value="1"/>
</dbReference>
<feature type="binding site" evidence="12">
    <location>
        <position position="271"/>
    </location>
    <ligand>
        <name>[4Fe-4S] cluster</name>
        <dbReference type="ChEBI" id="CHEBI:49883"/>
        <label>2</label>
        <note>4Fe-4S-substrate</note>
    </ligand>
</feature>
<dbReference type="SUPFAM" id="SSF102114">
    <property type="entry name" value="Radical SAM enzymes"/>
    <property type="match status" value="1"/>
</dbReference>
<dbReference type="InterPro" id="IPR006638">
    <property type="entry name" value="Elp3/MiaA/NifB-like_rSAM"/>
</dbReference>
<feature type="binding site" evidence="12">
    <location>
        <position position="65"/>
    </location>
    <ligand>
        <name>GTP</name>
        <dbReference type="ChEBI" id="CHEBI:37565"/>
    </ligand>
</feature>
<dbReference type="InterPro" id="IPR013483">
    <property type="entry name" value="MoaA"/>
</dbReference>
<proteinExistence type="inferred from homology"/>
<keyword evidence="6 12" id="KW-0408">Iron</keyword>
<dbReference type="GO" id="GO:1904047">
    <property type="term" value="F:S-adenosyl-L-methionine binding"/>
    <property type="evidence" value="ECO:0007669"/>
    <property type="project" value="UniProtKB-UniRule"/>
</dbReference>
<evidence type="ECO:0000256" key="4">
    <source>
        <dbReference type="ARBA" id="ARBA00022723"/>
    </source>
</evidence>
<dbReference type="SMART" id="SM00729">
    <property type="entry name" value="Elp3"/>
    <property type="match status" value="1"/>
</dbReference>
<feature type="binding site" evidence="12">
    <location>
        <position position="15"/>
    </location>
    <ligand>
        <name>GTP</name>
        <dbReference type="ChEBI" id="CHEBI:37565"/>
    </ligand>
</feature>
<feature type="binding site" evidence="12">
    <location>
        <position position="29"/>
    </location>
    <ligand>
        <name>[4Fe-4S] cluster</name>
        <dbReference type="ChEBI" id="CHEBI:49883"/>
        <label>1</label>
        <note>4Fe-4S-S-AdoMet</note>
    </ligand>
</feature>
<comment type="catalytic activity">
    <reaction evidence="11 12">
        <text>GTP + AH2 + S-adenosyl-L-methionine = (8S)-3',8-cyclo-7,8-dihydroguanosine 5'-triphosphate + 5'-deoxyadenosine + L-methionine + A + H(+)</text>
        <dbReference type="Rhea" id="RHEA:49576"/>
        <dbReference type="ChEBI" id="CHEBI:13193"/>
        <dbReference type="ChEBI" id="CHEBI:15378"/>
        <dbReference type="ChEBI" id="CHEBI:17319"/>
        <dbReference type="ChEBI" id="CHEBI:17499"/>
        <dbReference type="ChEBI" id="CHEBI:37565"/>
        <dbReference type="ChEBI" id="CHEBI:57844"/>
        <dbReference type="ChEBI" id="CHEBI:59789"/>
        <dbReference type="ChEBI" id="CHEBI:131766"/>
        <dbReference type="EC" id="4.1.99.22"/>
    </reaction>
</comment>
<dbReference type="GO" id="GO:0061799">
    <property type="term" value="F:cyclic pyranopterin monophosphate synthase activity"/>
    <property type="evidence" value="ECO:0007669"/>
    <property type="project" value="TreeGrafter"/>
</dbReference>
<feature type="binding site" evidence="12">
    <location>
        <position position="157"/>
    </location>
    <ligand>
        <name>GTP</name>
        <dbReference type="ChEBI" id="CHEBI:37565"/>
    </ligand>
</feature>
<dbReference type="InterPro" id="IPR000385">
    <property type="entry name" value="MoaA_NifB_PqqE_Fe-S-bd_CS"/>
</dbReference>
<evidence type="ECO:0000256" key="10">
    <source>
        <dbReference type="ARBA" id="ARBA00023239"/>
    </source>
</evidence>
<organism evidence="14 15">
    <name type="scientific">Geobacter soli</name>
    <dbReference type="NCBI Taxonomy" id="1510391"/>
    <lineage>
        <taxon>Bacteria</taxon>
        <taxon>Pseudomonadati</taxon>
        <taxon>Thermodesulfobacteriota</taxon>
        <taxon>Desulfuromonadia</taxon>
        <taxon>Geobacterales</taxon>
        <taxon>Geobacteraceae</taxon>
        <taxon>Geobacter</taxon>
    </lineage>
</organism>
<accession>A0A0C1TRR7</accession>
<dbReference type="InterPro" id="IPR058240">
    <property type="entry name" value="rSAM_sf"/>
</dbReference>